<evidence type="ECO:0000313" key="13">
    <source>
        <dbReference type="RefSeq" id="XP_030376718.1"/>
    </source>
</evidence>
<feature type="signal peptide" evidence="9">
    <location>
        <begin position="1"/>
        <end position="20"/>
    </location>
</feature>
<keyword evidence="7" id="KW-0862">Zinc</keyword>
<dbReference type="Pfam" id="PF01431">
    <property type="entry name" value="Peptidase_M13"/>
    <property type="match status" value="1"/>
</dbReference>
<dbReference type="RefSeq" id="XP_030376718.1">
    <property type="nucleotide sequence ID" value="XM_030520858.1"/>
</dbReference>
<evidence type="ECO:0000256" key="3">
    <source>
        <dbReference type="ARBA" id="ARBA00007357"/>
    </source>
</evidence>
<protein>
    <submittedName>
        <fullName evidence="13">Endothelin-converting enzyme 2</fullName>
    </submittedName>
</protein>
<dbReference type="PROSITE" id="PS51885">
    <property type="entry name" value="NEPRILYSIN"/>
    <property type="match status" value="1"/>
</dbReference>
<dbReference type="GeneID" id="115625713"/>
<dbReference type="InterPro" id="IPR042089">
    <property type="entry name" value="Peptidase_M13_dom_2"/>
</dbReference>
<evidence type="ECO:0000256" key="9">
    <source>
        <dbReference type="SAM" id="SignalP"/>
    </source>
</evidence>
<dbReference type="PANTHER" id="PTHR11733">
    <property type="entry name" value="ZINC METALLOPROTEASE FAMILY M13 NEPRILYSIN-RELATED"/>
    <property type="match status" value="1"/>
</dbReference>
<feature type="chain" id="PRO_5026858737" evidence="9">
    <location>
        <begin position="21"/>
        <end position="656"/>
    </location>
</feature>
<dbReference type="AlphaFoldDB" id="A0A6J2TNM3"/>
<evidence type="ECO:0000313" key="12">
    <source>
        <dbReference type="Proteomes" id="UP000504634"/>
    </source>
</evidence>
<dbReference type="SUPFAM" id="SSF55486">
    <property type="entry name" value="Metalloproteases ('zincins'), catalytic domain"/>
    <property type="match status" value="1"/>
</dbReference>
<gene>
    <name evidence="13" type="primary">LOC115625713</name>
</gene>
<sequence>MCYINFYIALLWLFLSQLEGKMLPLLLELGVQKTCRLNETGNCNDAINLEHLQQLQQYMQPDVDPCQDFHGYACGNWRALHGNEEHSAMSLSGRRINERYVQLFDRLARDKLAQQPLLPVYEKLLHYYETCKNSELHDKLKLQGYLEQLPEMAHLHWLELLALLGRYGYGEHFVRIAVSQHNTTQHNVVIVPHKTYTSLNLTEQLFEALQHYMIPTRLNLTTLRSEFGKLEADLALIVTQNTQQTDDETLSYYTVEQLVRGCGELNWQRAFSIQFGQALAPQHLLLVDELPAIKKLAQYLNHADPTLLRLYSLARFLHYLLQRPHNPLAKAHGANPYNCVRHMRKTLYLAMNYAYEQFYYAPQRAADERILHAVFAELKAQFALTLKANEMRIMPDILQAMLGKLEGVRLNVGNMPLNASLQFFAECVEHLHVGENFYENHLESLLHYFAHLSELEREGDREGLWYSFNHHGPDLLDNIDATPYFYCLGSIIIIPYAYLQLPFYDAQFWPALLYGDLANTLGHELLHSFDTYFVDYDEHGNMRDYSSNLLRNDRYVSNVNCLNDSSVPVLNERTSDISGTRLALATYMTDPEFRRANGKLYFLQFAQFFCGNDSDMYHDAGSKRLNYTLAQMPEFAEVFGCAAGTPMNPPQRCRFW</sequence>
<dbReference type="GO" id="GO:0004222">
    <property type="term" value="F:metalloendopeptidase activity"/>
    <property type="evidence" value="ECO:0007669"/>
    <property type="project" value="InterPro"/>
</dbReference>
<dbReference type="InterPro" id="IPR008753">
    <property type="entry name" value="Peptidase_M13_N"/>
</dbReference>
<feature type="domain" description="Peptidase M13 C-terminal" evidence="10">
    <location>
        <begin position="491"/>
        <end position="654"/>
    </location>
</feature>
<keyword evidence="9" id="KW-0732">Signal</keyword>
<feature type="domain" description="Peptidase M13 N-terminal" evidence="11">
    <location>
        <begin position="65"/>
        <end position="413"/>
    </location>
</feature>
<organism evidence="12 13">
    <name type="scientific">Drosophila lebanonensis</name>
    <name type="common">Fruit fly</name>
    <name type="synonym">Scaptodrosophila lebanonensis</name>
    <dbReference type="NCBI Taxonomy" id="7225"/>
    <lineage>
        <taxon>Eukaryota</taxon>
        <taxon>Metazoa</taxon>
        <taxon>Ecdysozoa</taxon>
        <taxon>Arthropoda</taxon>
        <taxon>Hexapoda</taxon>
        <taxon>Insecta</taxon>
        <taxon>Pterygota</taxon>
        <taxon>Neoptera</taxon>
        <taxon>Endopterygota</taxon>
        <taxon>Diptera</taxon>
        <taxon>Brachycera</taxon>
        <taxon>Muscomorpha</taxon>
        <taxon>Ephydroidea</taxon>
        <taxon>Drosophilidae</taxon>
        <taxon>Scaptodrosophila</taxon>
    </lineage>
</organism>
<comment type="cofactor">
    <cofactor evidence="1">
        <name>Zn(2+)</name>
        <dbReference type="ChEBI" id="CHEBI:29105"/>
    </cofactor>
</comment>
<evidence type="ECO:0000256" key="8">
    <source>
        <dbReference type="ARBA" id="ARBA00023049"/>
    </source>
</evidence>
<keyword evidence="12" id="KW-1185">Reference proteome</keyword>
<evidence type="ECO:0000256" key="4">
    <source>
        <dbReference type="ARBA" id="ARBA00022670"/>
    </source>
</evidence>
<evidence type="ECO:0000259" key="10">
    <source>
        <dbReference type="Pfam" id="PF01431"/>
    </source>
</evidence>
<name>A0A6J2TNM3_DROLE</name>
<dbReference type="Gene3D" id="1.10.1380.10">
    <property type="entry name" value="Neutral endopeptidase , domain2"/>
    <property type="match status" value="1"/>
</dbReference>
<evidence type="ECO:0000256" key="1">
    <source>
        <dbReference type="ARBA" id="ARBA00001947"/>
    </source>
</evidence>
<evidence type="ECO:0000256" key="2">
    <source>
        <dbReference type="ARBA" id="ARBA00004401"/>
    </source>
</evidence>
<comment type="subcellular location">
    <subcellularLocation>
        <location evidence="2">Cell membrane</location>
        <topology evidence="2">Single-pass type II membrane protein</topology>
    </subcellularLocation>
</comment>
<dbReference type="PRINTS" id="PR00786">
    <property type="entry name" value="NEPRILYSIN"/>
</dbReference>
<keyword evidence="6" id="KW-0378">Hydrolase</keyword>
<evidence type="ECO:0000256" key="5">
    <source>
        <dbReference type="ARBA" id="ARBA00022723"/>
    </source>
</evidence>
<keyword evidence="4" id="KW-0645">Protease</keyword>
<dbReference type="InterPro" id="IPR000718">
    <property type="entry name" value="Peptidase_M13"/>
</dbReference>
<keyword evidence="5" id="KW-0479">Metal-binding</keyword>
<dbReference type="Gene3D" id="3.40.390.10">
    <property type="entry name" value="Collagenase (Catalytic Domain)"/>
    <property type="match status" value="1"/>
</dbReference>
<dbReference type="GO" id="GO:0046872">
    <property type="term" value="F:metal ion binding"/>
    <property type="evidence" value="ECO:0007669"/>
    <property type="project" value="UniProtKB-KW"/>
</dbReference>
<dbReference type="Pfam" id="PF05649">
    <property type="entry name" value="Peptidase_M13_N"/>
    <property type="match status" value="1"/>
</dbReference>
<proteinExistence type="inferred from homology"/>
<dbReference type="GO" id="GO:0005886">
    <property type="term" value="C:plasma membrane"/>
    <property type="evidence" value="ECO:0007669"/>
    <property type="project" value="UniProtKB-SubCell"/>
</dbReference>
<evidence type="ECO:0000256" key="6">
    <source>
        <dbReference type="ARBA" id="ARBA00022801"/>
    </source>
</evidence>
<accession>A0A6J2TNM3</accession>
<comment type="similarity">
    <text evidence="3">Belongs to the peptidase M13 family.</text>
</comment>
<dbReference type="InterPro" id="IPR018497">
    <property type="entry name" value="Peptidase_M13_C"/>
</dbReference>
<dbReference type="Proteomes" id="UP000504634">
    <property type="component" value="Unplaced"/>
</dbReference>
<dbReference type="PANTHER" id="PTHR11733:SF237">
    <property type="entry name" value="NEPRILYSIN-LIKE 4"/>
    <property type="match status" value="1"/>
</dbReference>
<reference evidence="13" key="1">
    <citation type="submission" date="2025-08" db="UniProtKB">
        <authorList>
            <consortium name="RefSeq"/>
        </authorList>
    </citation>
    <scope>IDENTIFICATION</scope>
    <source>
        <strain evidence="13">11010-0011.00</strain>
        <tissue evidence="13">Whole body</tissue>
    </source>
</reference>
<evidence type="ECO:0000259" key="11">
    <source>
        <dbReference type="Pfam" id="PF05649"/>
    </source>
</evidence>
<dbReference type="InterPro" id="IPR024079">
    <property type="entry name" value="MetalloPept_cat_dom_sf"/>
</dbReference>
<keyword evidence="8" id="KW-0482">Metalloprotease</keyword>
<dbReference type="GO" id="GO:0006508">
    <property type="term" value="P:proteolysis"/>
    <property type="evidence" value="ECO:0007669"/>
    <property type="project" value="UniProtKB-KW"/>
</dbReference>
<evidence type="ECO:0000256" key="7">
    <source>
        <dbReference type="ARBA" id="ARBA00022833"/>
    </source>
</evidence>